<keyword evidence="2" id="KW-0732">Signal</keyword>
<evidence type="ECO:0008006" key="4">
    <source>
        <dbReference type="Google" id="ProtNLM"/>
    </source>
</evidence>
<evidence type="ECO:0000313" key="3">
    <source>
        <dbReference type="EMBL" id="HDY59500.1"/>
    </source>
</evidence>
<feature type="chain" id="PRO_5030998081" description="DUF3888 domain-containing protein" evidence="2">
    <location>
        <begin position="22"/>
        <end position="123"/>
    </location>
</feature>
<organism evidence="3">
    <name type="scientific">candidate division WOR-3 bacterium</name>
    <dbReference type="NCBI Taxonomy" id="2052148"/>
    <lineage>
        <taxon>Bacteria</taxon>
        <taxon>Bacteria division WOR-3</taxon>
    </lineage>
</organism>
<keyword evidence="1" id="KW-0175">Coiled coil</keyword>
<comment type="caution">
    <text evidence="3">The sequence shown here is derived from an EMBL/GenBank/DDBJ whole genome shotgun (WGS) entry which is preliminary data.</text>
</comment>
<sequence length="123" mass="14234">MKAFYAKIFFTMVLFFALLHAHPPSDISAEYDTLEQTLKITVDHSVKYTNKHYVNKIEILANSEKKIEQLSRKQSNESSQNYIFKIIDVKMGDTLNITATCNISGKKRVYFLLTPDKLEPLEK</sequence>
<gene>
    <name evidence="3" type="ORF">ENP86_08120</name>
</gene>
<accession>A0A7V0Z6G2</accession>
<dbReference type="AlphaFoldDB" id="A0A7V0Z6G2"/>
<feature type="coiled-coil region" evidence="1">
    <location>
        <begin position="53"/>
        <end position="80"/>
    </location>
</feature>
<reference evidence="3" key="1">
    <citation type="journal article" date="2020" name="mSystems">
        <title>Genome- and Community-Level Interaction Insights into Carbon Utilization and Element Cycling Functions of Hydrothermarchaeota in Hydrothermal Sediment.</title>
        <authorList>
            <person name="Zhou Z."/>
            <person name="Liu Y."/>
            <person name="Xu W."/>
            <person name="Pan J."/>
            <person name="Luo Z.H."/>
            <person name="Li M."/>
        </authorList>
    </citation>
    <scope>NUCLEOTIDE SEQUENCE [LARGE SCALE GENOMIC DNA]</scope>
    <source>
        <strain evidence="3">SpSt-258</strain>
    </source>
</reference>
<evidence type="ECO:0000256" key="2">
    <source>
        <dbReference type="SAM" id="SignalP"/>
    </source>
</evidence>
<evidence type="ECO:0000256" key="1">
    <source>
        <dbReference type="SAM" id="Coils"/>
    </source>
</evidence>
<name>A0A7V0Z6G2_UNCW3</name>
<protein>
    <recommendedName>
        <fullName evidence="4">DUF3888 domain-containing protein</fullName>
    </recommendedName>
</protein>
<dbReference type="EMBL" id="DSKY01000020">
    <property type="protein sequence ID" value="HDY59500.1"/>
    <property type="molecule type" value="Genomic_DNA"/>
</dbReference>
<proteinExistence type="predicted"/>
<feature type="signal peptide" evidence="2">
    <location>
        <begin position="1"/>
        <end position="21"/>
    </location>
</feature>